<name>A0AAV3YQZ4_9GAST</name>
<protein>
    <submittedName>
        <fullName evidence="1">Uncharacterized protein</fullName>
    </submittedName>
</protein>
<gene>
    <name evidence="1" type="ORF">PoB_001185700</name>
</gene>
<comment type="caution">
    <text evidence="1">The sequence shown here is derived from an EMBL/GenBank/DDBJ whole genome shotgun (WGS) entry which is preliminary data.</text>
</comment>
<evidence type="ECO:0000313" key="1">
    <source>
        <dbReference type="EMBL" id="GFN85351.1"/>
    </source>
</evidence>
<organism evidence="1 2">
    <name type="scientific">Plakobranchus ocellatus</name>
    <dbReference type="NCBI Taxonomy" id="259542"/>
    <lineage>
        <taxon>Eukaryota</taxon>
        <taxon>Metazoa</taxon>
        <taxon>Spiralia</taxon>
        <taxon>Lophotrochozoa</taxon>
        <taxon>Mollusca</taxon>
        <taxon>Gastropoda</taxon>
        <taxon>Heterobranchia</taxon>
        <taxon>Euthyneura</taxon>
        <taxon>Panpulmonata</taxon>
        <taxon>Sacoglossa</taxon>
        <taxon>Placobranchoidea</taxon>
        <taxon>Plakobranchidae</taxon>
        <taxon>Plakobranchus</taxon>
    </lineage>
</organism>
<dbReference type="AlphaFoldDB" id="A0AAV3YQZ4"/>
<dbReference type="EMBL" id="BLXT01001405">
    <property type="protein sequence ID" value="GFN85351.1"/>
    <property type="molecule type" value="Genomic_DNA"/>
</dbReference>
<sequence>MESSKAVHLAQMNFAKRKPIGCLHGPVRRHPSSLLQALSARLFVAEEADGIDWCAVWLTLSRPAAAGASFAVLCLKNVLS</sequence>
<evidence type="ECO:0000313" key="2">
    <source>
        <dbReference type="Proteomes" id="UP000735302"/>
    </source>
</evidence>
<proteinExistence type="predicted"/>
<keyword evidence="2" id="KW-1185">Reference proteome</keyword>
<dbReference type="Proteomes" id="UP000735302">
    <property type="component" value="Unassembled WGS sequence"/>
</dbReference>
<reference evidence="1 2" key="1">
    <citation type="journal article" date="2021" name="Elife">
        <title>Chloroplast acquisition without the gene transfer in kleptoplastic sea slugs, Plakobranchus ocellatus.</title>
        <authorList>
            <person name="Maeda T."/>
            <person name="Takahashi S."/>
            <person name="Yoshida T."/>
            <person name="Shimamura S."/>
            <person name="Takaki Y."/>
            <person name="Nagai Y."/>
            <person name="Toyoda A."/>
            <person name="Suzuki Y."/>
            <person name="Arimoto A."/>
            <person name="Ishii H."/>
            <person name="Satoh N."/>
            <person name="Nishiyama T."/>
            <person name="Hasebe M."/>
            <person name="Maruyama T."/>
            <person name="Minagawa J."/>
            <person name="Obokata J."/>
            <person name="Shigenobu S."/>
        </authorList>
    </citation>
    <scope>NUCLEOTIDE SEQUENCE [LARGE SCALE GENOMIC DNA]</scope>
</reference>
<accession>A0AAV3YQZ4</accession>